<evidence type="ECO:0000313" key="11">
    <source>
        <dbReference type="Proteomes" id="UP000711996"/>
    </source>
</evidence>
<dbReference type="SUPFAM" id="SSF57701">
    <property type="entry name" value="Zn2/Cys6 DNA-binding domain"/>
    <property type="match status" value="1"/>
</dbReference>
<evidence type="ECO:0000259" key="9">
    <source>
        <dbReference type="PROSITE" id="PS50048"/>
    </source>
</evidence>
<evidence type="ECO:0000256" key="8">
    <source>
        <dbReference type="SAM" id="MobiDB-lite"/>
    </source>
</evidence>
<dbReference type="CDD" id="cd12148">
    <property type="entry name" value="fungal_TF_MHR"/>
    <property type="match status" value="1"/>
</dbReference>
<dbReference type="CDD" id="cd00067">
    <property type="entry name" value="GAL4"/>
    <property type="match status" value="1"/>
</dbReference>
<accession>A0A9P5ETG6</accession>
<evidence type="ECO:0000256" key="6">
    <source>
        <dbReference type="ARBA" id="ARBA00023163"/>
    </source>
</evidence>
<dbReference type="Gene3D" id="4.10.240.10">
    <property type="entry name" value="Zn(2)-C6 fungal-type DNA-binding domain"/>
    <property type="match status" value="1"/>
</dbReference>
<evidence type="ECO:0000256" key="2">
    <source>
        <dbReference type="ARBA" id="ARBA00022723"/>
    </source>
</evidence>
<dbReference type="EMBL" id="QPMT01000018">
    <property type="protein sequence ID" value="KAF4859094.1"/>
    <property type="molecule type" value="Genomic_DNA"/>
</dbReference>
<evidence type="ECO:0000256" key="5">
    <source>
        <dbReference type="ARBA" id="ARBA00023125"/>
    </source>
</evidence>
<comment type="caution">
    <text evidence="10">The sequence shown here is derived from an EMBL/GenBank/DDBJ whole genome shotgun (WGS) entry which is preliminary data.</text>
</comment>
<sequence>MPSEPAKRISCKRCQYRKLKCSRNEPCQNCATAKQTCEYREVDRKRRPATHEYVVSLENRVASLESFIRSLQTALEKERDEMLRTVSFGDHLQAGGSRTIESAQKTQRTSEDEGRRSTAHLQVDLEGSLIYHGATSIYRANAYCPTTSNTLGAFSSQSLPNLVSESTFEHVAEHFGISLQDELVSDALLQFFKWQYPHFMFIYREAFLRDHFGERSNCKYWSSALLLSICALGMLMSPDKRHRQASEQFFSAAESIFIVSGFTKPSIVTVQGFLCLAFYEIGRGNLSKGWGFSGIAFRMAQDLGFQRDPKHWISHDSSLVTEEDMEIRRRIFWGCYTSDKLISLILGRPVYLFYDDAEVETTERLPDFPEMAPWLPAGIAAYDGRFADINPLPLVPCFKEQIRLSKIIEKMLSKLFSTKSNLEGLGRQACLDSLNFELCSWYEALPECAKWNKWEPPSTPLIPSVAALHLLFHSVRIALNFDHAASGHSGAMIDNARKDCVSSAQDITHISRKYRSQYGLLHSPLIMIYAVMQAARTLTLFGTAEEAQYLVHSLDECCAAWDLAEQARNKLTQI</sequence>
<dbReference type="SMART" id="SM00906">
    <property type="entry name" value="Fungal_trans"/>
    <property type="match status" value="1"/>
</dbReference>
<reference evidence="10" key="1">
    <citation type="submission" date="2019-06" db="EMBL/GenBank/DDBJ databases">
        <authorList>
            <person name="Gan P."/>
            <person name="Shirasu K."/>
        </authorList>
    </citation>
    <scope>NUCLEOTIDE SEQUENCE [LARGE SCALE GENOMIC DNA]</scope>
    <source>
        <strain evidence="10">CAD2</strain>
    </source>
</reference>
<proteinExistence type="predicted"/>
<dbReference type="OrthoDB" id="4161332at2759"/>
<evidence type="ECO:0000256" key="1">
    <source>
        <dbReference type="ARBA" id="ARBA00004123"/>
    </source>
</evidence>
<evidence type="ECO:0000256" key="7">
    <source>
        <dbReference type="ARBA" id="ARBA00023242"/>
    </source>
</evidence>
<keyword evidence="7" id="KW-0539">Nucleus</keyword>
<dbReference type="AlphaFoldDB" id="A0A9P5ETG6"/>
<dbReference type="PANTHER" id="PTHR31313:SF81">
    <property type="entry name" value="TY1 ENHANCER ACTIVATOR"/>
    <property type="match status" value="1"/>
</dbReference>
<keyword evidence="6" id="KW-0804">Transcription</keyword>
<dbReference type="Pfam" id="PF00172">
    <property type="entry name" value="Zn_clus"/>
    <property type="match status" value="1"/>
</dbReference>
<dbReference type="SMART" id="SM00066">
    <property type="entry name" value="GAL4"/>
    <property type="match status" value="1"/>
</dbReference>
<dbReference type="GO" id="GO:0003677">
    <property type="term" value="F:DNA binding"/>
    <property type="evidence" value="ECO:0007669"/>
    <property type="project" value="UniProtKB-KW"/>
</dbReference>
<feature type="region of interest" description="Disordered" evidence="8">
    <location>
        <begin position="96"/>
        <end position="117"/>
    </location>
</feature>
<keyword evidence="3" id="KW-0862">Zinc</keyword>
<dbReference type="InterPro" id="IPR036864">
    <property type="entry name" value="Zn2-C6_fun-type_DNA-bd_sf"/>
</dbReference>
<dbReference type="GO" id="GO:0008270">
    <property type="term" value="F:zinc ion binding"/>
    <property type="evidence" value="ECO:0007669"/>
    <property type="project" value="InterPro"/>
</dbReference>
<dbReference type="GO" id="GO:0005634">
    <property type="term" value="C:nucleus"/>
    <property type="evidence" value="ECO:0007669"/>
    <property type="project" value="UniProtKB-SubCell"/>
</dbReference>
<organism evidence="10 11">
    <name type="scientific">Colletotrichum siamense</name>
    <name type="common">Anthracnose fungus</name>
    <dbReference type="NCBI Taxonomy" id="690259"/>
    <lineage>
        <taxon>Eukaryota</taxon>
        <taxon>Fungi</taxon>
        <taxon>Dikarya</taxon>
        <taxon>Ascomycota</taxon>
        <taxon>Pezizomycotina</taxon>
        <taxon>Sordariomycetes</taxon>
        <taxon>Hypocreomycetidae</taxon>
        <taxon>Glomerellales</taxon>
        <taxon>Glomerellaceae</taxon>
        <taxon>Colletotrichum</taxon>
        <taxon>Colletotrichum gloeosporioides species complex</taxon>
    </lineage>
</organism>
<dbReference type="Proteomes" id="UP000711996">
    <property type="component" value="Unassembled WGS sequence"/>
</dbReference>
<keyword evidence="5" id="KW-0238">DNA-binding</keyword>
<evidence type="ECO:0000256" key="4">
    <source>
        <dbReference type="ARBA" id="ARBA00023015"/>
    </source>
</evidence>
<name>A0A9P5ETG6_COLSI</name>
<feature type="domain" description="Zn(2)-C6 fungal-type" evidence="9">
    <location>
        <begin position="10"/>
        <end position="39"/>
    </location>
</feature>
<evidence type="ECO:0000313" key="10">
    <source>
        <dbReference type="EMBL" id="KAF4859094.1"/>
    </source>
</evidence>
<protein>
    <submittedName>
        <fullName evidence="10">Transcriptional regulatory protein</fullName>
    </submittedName>
</protein>
<keyword evidence="4" id="KW-0805">Transcription regulation</keyword>
<dbReference type="PANTHER" id="PTHR31313">
    <property type="entry name" value="TY1 ENHANCER ACTIVATOR"/>
    <property type="match status" value="1"/>
</dbReference>
<gene>
    <name evidence="10" type="ORF">CGCSCA2_v006704</name>
</gene>
<evidence type="ECO:0000256" key="3">
    <source>
        <dbReference type="ARBA" id="ARBA00022833"/>
    </source>
</evidence>
<keyword evidence="2" id="KW-0479">Metal-binding</keyword>
<keyword evidence="11" id="KW-1185">Reference proteome</keyword>
<dbReference type="InterPro" id="IPR007219">
    <property type="entry name" value="XnlR_reg_dom"/>
</dbReference>
<dbReference type="GO" id="GO:0006351">
    <property type="term" value="P:DNA-templated transcription"/>
    <property type="evidence" value="ECO:0007669"/>
    <property type="project" value="InterPro"/>
</dbReference>
<dbReference type="PROSITE" id="PS50048">
    <property type="entry name" value="ZN2_CY6_FUNGAL_2"/>
    <property type="match status" value="1"/>
</dbReference>
<dbReference type="Pfam" id="PF04082">
    <property type="entry name" value="Fungal_trans"/>
    <property type="match status" value="1"/>
</dbReference>
<dbReference type="InterPro" id="IPR051615">
    <property type="entry name" value="Transcr_Regulatory_Elem"/>
</dbReference>
<comment type="subcellular location">
    <subcellularLocation>
        <location evidence="1">Nucleus</location>
    </subcellularLocation>
</comment>
<dbReference type="GO" id="GO:0000981">
    <property type="term" value="F:DNA-binding transcription factor activity, RNA polymerase II-specific"/>
    <property type="evidence" value="ECO:0007669"/>
    <property type="project" value="InterPro"/>
</dbReference>
<dbReference type="InterPro" id="IPR001138">
    <property type="entry name" value="Zn2Cys6_DnaBD"/>
</dbReference>